<sequence length="158" mass="17411">MRFGGNKSAQAQQRTYFSVTRNNATLNAIVSLIHPNPKLDMRTVIITAIAISLNSLVLPGYAQTDPSNRTNTEQSQEELLACTARKNDKNPRLGGWQQLIGRQRAEAERSAYETGGLFTTVSPTQATIVTKTGEIINISFGEQDQIIMGVCRSRKVEN</sequence>
<reference evidence="1 2" key="1">
    <citation type="submission" date="2024-09" db="EMBL/GenBank/DDBJ databases">
        <title>Floridaenema gen nov. (Aerosakkonemataceae, Aerosakkonematales ord. nov., Cyanobacteria) from benthic tropical and subtropical fresh waters, with the description of four new species.</title>
        <authorList>
            <person name="Moretto J.A."/>
            <person name="Berthold D.E."/>
            <person name="Lefler F.W."/>
            <person name="Huang I.-S."/>
            <person name="Laughinghouse H. IV."/>
        </authorList>
    </citation>
    <scope>NUCLEOTIDE SEQUENCE [LARGE SCALE GENOMIC DNA]</scope>
    <source>
        <strain evidence="1 2">BLCC-F50</strain>
    </source>
</reference>
<dbReference type="EMBL" id="JBHFNR010000251">
    <property type="protein sequence ID" value="MFB2897318.1"/>
    <property type="molecule type" value="Genomic_DNA"/>
</dbReference>
<protein>
    <submittedName>
        <fullName evidence="1">Uncharacterized protein</fullName>
    </submittedName>
</protein>
<accession>A0ABV4Y1J4</accession>
<name>A0ABV4Y1J4_9CYAN</name>
<gene>
    <name evidence="1" type="ORF">ACE1CI_30750</name>
</gene>
<keyword evidence="2" id="KW-1185">Reference proteome</keyword>
<comment type="caution">
    <text evidence="1">The sequence shown here is derived from an EMBL/GenBank/DDBJ whole genome shotgun (WGS) entry which is preliminary data.</text>
</comment>
<proteinExistence type="predicted"/>
<evidence type="ECO:0000313" key="2">
    <source>
        <dbReference type="Proteomes" id="UP001576784"/>
    </source>
</evidence>
<dbReference type="RefSeq" id="WP_413266931.1">
    <property type="nucleotide sequence ID" value="NZ_JBHFNR010000251.1"/>
</dbReference>
<evidence type="ECO:0000313" key="1">
    <source>
        <dbReference type="EMBL" id="MFB2897318.1"/>
    </source>
</evidence>
<organism evidence="1 2">
    <name type="scientific">Floridaenema flaviceps BLCC-F50</name>
    <dbReference type="NCBI Taxonomy" id="3153642"/>
    <lineage>
        <taxon>Bacteria</taxon>
        <taxon>Bacillati</taxon>
        <taxon>Cyanobacteriota</taxon>
        <taxon>Cyanophyceae</taxon>
        <taxon>Oscillatoriophycideae</taxon>
        <taxon>Aerosakkonematales</taxon>
        <taxon>Aerosakkonemataceae</taxon>
        <taxon>Floridanema</taxon>
        <taxon>Floridanema flaviceps</taxon>
    </lineage>
</organism>
<dbReference type="Proteomes" id="UP001576784">
    <property type="component" value="Unassembled WGS sequence"/>
</dbReference>